<proteinExistence type="predicted"/>
<keyword evidence="1" id="KW-0812">Transmembrane</keyword>
<dbReference type="EMBL" id="JAPZPY010000003">
    <property type="protein sequence ID" value="MCZ8379456.1"/>
    <property type="molecule type" value="Genomic_DNA"/>
</dbReference>
<gene>
    <name evidence="2" type="ORF">O6P37_11325</name>
</gene>
<comment type="caution">
    <text evidence="2">The sequence shown here is derived from an EMBL/GenBank/DDBJ whole genome shotgun (WGS) entry which is preliminary data.</text>
</comment>
<dbReference type="Pfam" id="PF02405">
    <property type="entry name" value="MlaE"/>
    <property type="match status" value="1"/>
</dbReference>
<dbReference type="RefSeq" id="WP_269894134.1">
    <property type="nucleotide sequence ID" value="NZ_JAPZPY010000003.1"/>
</dbReference>
<reference evidence="2" key="1">
    <citation type="submission" date="2022-12" db="EMBL/GenBank/DDBJ databases">
        <authorList>
            <person name="Deng Y."/>
            <person name="Zhang Y.-Q."/>
        </authorList>
    </citation>
    <scope>NUCLEOTIDE SEQUENCE</scope>
    <source>
        <strain evidence="2">CPCC 205372</strain>
    </source>
</reference>
<protein>
    <submittedName>
        <fullName evidence="2">ABC transporter permease</fullName>
    </submittedName>
</protein>
<organism evidence="2 3">
    <name type="scientific">Mycobacterium hippophais</name>
    <dbReference type="NCBI Taxonomy" id="3016340"/>
    <lineage>
        <taxon>Bacteria</taxon>
        <taxon>Bacillati</taxon>
        <taxon>Actinomycetota</taxon>
        <taxon>Actinomycetes</taxon>
        <taxon>Mycobacteriales</taxon>
        <taxon>Mycobacteriaceae</taxon>
        <taxon>Mycobacterium</taxon>
    </lineage>
</organism>
<keyword evidence="1" id="KW-0472">Membrane</keyword>
<evidence type="ECO:0000313" key="3">
    <source>
        <dbReference type="Proteomes" id="UP001142153"/>
    </source>
</evidence>
<dbReference type="PANTHER" id="PTHR30188:SF13">
    <property type="entry name" value="CONSERVED HYPOTHETICAL INTEGRAL MEMBRANE PROTEIN YRBE3B"/>
    <property type="match status" value="1"/>
</dbReference>
<dbReference type="Proteomes" id="UP001142153">
    <property type="component" value="Unassembled WGS sequence"/>
</dbReference>
<evidence type="ECO:0000256" key="1">
    <source>
        <dbReference type="SAM" id="Phobius"/>
    </source>
</evidence>
<feature type="transmembrane region" description="Helical" evidence="1">
    <location>
        <begin position="63"/>
        <end position="89"/>
    </location>
</feature>
<sequence>MSTSTPSRQFARMRSTGTQVTSRWNEFGSRARFYAATLSNIADAVVHYRSEVLRLIAQMGLGVGALAVVGGTVVIIGFLTMTTGAIIAVQGYNQLGSLGFEALTGFASAFFNTRFIIPSTIGVALAATIGAGATAQLGAMRINEEIDALEVIGIRSVTYLCSTRVVAGLVVVVPLYCVAMIMGFVSARLGTTLIYGQGAGVYDHYFNTFLNPTDLLWSLALTMVMTLEIMVIHTHYGYFASGGPAGVGEAVGRAVRTSMITTAVVEVMFSLAVYGQTGDFHLAG</sequence>
<dbReference type="PANTHER" id="PTHR30188">
    <property type="entry name" value="ABC TRANSPORTER PERMEASE PROTEIN-RELATED"/>
    <property type="match status" value="1"/>
</dbReference>
<feature type="transmembrane region" description="Helical" evidence="1">
    <location>
        <begin position="109"/>
        <end position="133"/>
    </location>
</feature>
<keyword evidence="1" id="KW-1133">Transmembrane helix</keyword>
<evidence type="ECO:0000313" key="2">
    <source>
        <dbReference type="EMBL" id="MCZ8379456.1"/>
    </source>
</evidence>
<feature type="transmembrane region" description="Helical" evidence="1">
    <location>
        <begin position="165"/>
        <end position="185"/>
    </location>
</feature>
<keyword evidence="3" id="KW-1185">Reference proteome</keyword>
<feature type="transmembrane region" description="Helical" evidence="1">
    <location>
        <begin position="215"/>
        <end position="232"/>
    </location>
</feature>
<name>A0ABT4PSD6_9MYCO</name>
<dbReference type="InterPro" id="IPR030802">
    <property type="entry name" value="Permease_MalE"/>
</dbReference>
<accession>A0ABT4PSD6</accession>